<dbReference type="Proteomes" id="UP001589858">
    <property type="component" value="Unassembled WGS sequence"/>
</dbReference>
<evidence type="ECO:0000259" key="5">
    <source>
        <dbReference type="PROSITE" id="PS51891"/>
    </source>
</evidence>
<keyword evidence="4" id="KW-0456">Lyase</keyword>
<evidence type="ECO:0000256" key="1">
    <source>
        <dbReference type="ARBA" id="ARBA00005495"/>
    </source>
</evidence>
<proteinExistence type="inferred from homology"/>
<keyword evidence="7" id="KW-1185">Reference proteome</keyword>
<feature type="domain" description="CENP-V/GFA" evidence="5">
    <location>
        <begin position="5"/>
        <end position="125"/>
    </location>
</feature>
<evidence type="ECO:0000313" key="7">
    <source>
        <dbReference type="Proteomes" id="UP001589858"/>
    </source>
</evidence>
<keyword evidence="2" id="KW-0479">Metal-binding</keyword>
<dbReference type="Gene3D" id="3.90.1590.10">
    <property type="entry name" value="glutathione-dependent formaldehyde- activating enzyme (gfa)"/>
    <property type="match status" value="1"/>
</dbReference>
<reference evidence="6 7" key="1">
    <citation type="submission" date="2024-09" db="EMBL/GenBank/DDBJ databases">
        <authorList>
            <person name="Sun Q."/>
            <person name="Mori K."/>
        </authorList>
    </citation>
    <scope>NUCLEOTIDE SEQUENCE [LARGE SCALE GENOMIC DNA]</scope>
    <source>
        <strain evidence="6 7">CICC 11035S</strain>
    </source>
</reference>
<dbReference type="PROSITE" id="PS51891">
    <property type="entry name" value="CENP_V_GFA"/>
    <property type="match status" value="1"/>
</dbReference>
<comment type="caution">
    <text evidence="6">The sequence shown here is derived from an EMBL/GenBank/DDBJ whole genome shotgun (WGS) entry which is preliminary data.</text>
</comment>
<protein>
    <submittedName>
        <fullName evidence="6">GFA family protein</fullName>
    </submittedName>
</protein>
<comment type="similarity">
    <text evidence="1">Belongs to the Gfa family.</text>
</comment>
<gene>
    <name evidence="6" type="ORF">ACFFF8_17280</name>
</gene>
<dbReference type="SUPFAM" id="SSF51316">
    <property type="entry name" value="Mss4-like"/>
    <property type="match status" value="1"/>
</dbReference>
<evidence type="ECO:0000256" key="2">
    <source>
        <dbReference type="ARBA" id="ARBA00022723"/>
    </source>
</evidence>
<organism evidence="6 7">
    <name type="scientific">Novosphingobium clariflavum</name>
    <dbReference type="NCBI Taxonomy" id="2029884"/>
    <lineage>
        <taxon>Bacteria</taxon>
        <taxon>Pseudomonadati</taxon>
        <taxon>Pseudomonadota</taxon>
        <taxon>Alphaproteobacteria</taxon>
        <taxon>Sphingomonadales</taxon>
        <taxon>Sphingomonadaceae</taxon>
        <taxon>Novosphingobium</taxon>
    </lineage>
</organism>
<evidence type="ECO:0000256" key="4">
    <source>
        <dbReference type="ARBA" id="ARBA00023239"/>
    </source>
</evidence>
<keyword evidence="3" id="KW-0862">Zinc</keyword>
<dbReference type="PANTHER" id="PTHR33337">
    <property type="entry name" value="GFA DOMAIN-CONTAINING PROTEIN"/>
    <property type="match status" value="1"/>
</dbReference>
<evidence type="ECO:0000256" key="3">
    <source>
        <dbReference type="ARBA" id="ARBA00022833"/>
    </source>
</evidence>
<evidence type="ECO:0000313" key="6">
    <source>
        <dbReference type="EMBL" id="MFC0686341.1"/>
    </source>
</evidence>
<dbReference type="InterPro" id="IPR011057">
    <property type="entry name" value="Mss4-like_sf"/>
</dbReference>
<dbReference type="InterPro" id="IPR006913">
    <property type="entry name" value="CENP-V/GFA"/>
</dbReference>
<sequence>MTVLTSGSCLCGTVRFEIRGPFERFFLCHCSRCRKDTGSAHAANLFSASASLVWRAGSERITHYRLPETRHARSFCSLCGSPVPCLQIGVHRDGALLVVPAGSLDDEIANAPDAHVCFASRASWEDRMAAAPKVDDLPG</sequence>
<dbReference type="Pfam" id="PF04828">
    <property type="entry name" value="GFA"/>
    <property type="match status" value="1"/>
</dbReference>
<accession>A0ABV6SBE9</accession>
<dbReference type="PANTHER" id="PTHR33337:SF40">
    <property type="entry name" value="CENP-V_GFA DOMAIN-CONTAINING PROTEIN-RELATED"/>
    <property type="match status" value="1"/>
</dbReference>
<name>A0ABV6SBE9_9SPHN</name>
<dbReference type="EMBL" id="JBHLTM010000064">
    <property type="protein sequence ID" value="MFC0686341.1"/>
    <property type="molecule type" value="Genomic_DNA"/>
</dbReference>
<dbReference type="RefSeq" id="WP_267221888.1">
    <property type="nucleotide sequence ID" value="NZ_JAPCWC010000012.1"/>
</dbReference>